<organism evidence="2 3">
    <name type="scientific">Saxophila tyrrhenica</name>
    <dbReference type="NCBI Taxonomy" id="1690608"/>
    <lineage>
        <taxon>Eukaryota</taxon>
        <taxon>Fungi</taxon>
        <taxon>Dikarya</taxon>
        <taxon>Ascomycota</taxon>
        <taxon>Pezizomycotina</taxon>
        <taxon>Dothideomycetes</taxon>
        <taxon>Dothideomycetidae</taxon>
        <taxon>Mycosphaerellales</taxon>
        <taxon>Extremaceae</taxon>
        <taxon>Saxophila</taxon>
    </lineage>
</organism>
<dbReference type="GeneID" id="89921607"/>
<evidence type="ECO:0000313" key="3">
    <source>
        <dbReference type="Proteomes" id="UP001337655"/>
    </source>
</evidence>
<reference evidence="2 3" key="1">
    <citation type="submission" date="2023-08" db="EMBL/GenBank/DDBJ databases">
        <title>Black Yeasts Isolated from many extreme environments.</title>
        <authorList>
            <person name="Coleine C."/>
            <person name="Stajich J.E."/>
            <person name="Selbmann L."/>
        </authorList>
    </citation>
    <scope>NUCLEOTIDE SEQUENCE [LARGE SCALE GENOMIC DNA]</scope>
    <source>
        <strain evidence="2 3">CCFEE 5935</strain>
    </source>
</reference>
<gene>
    <name evidence="2" type="ORF">LTR77_000256</name>
</gene>
<dbReference type="RefSeq" id="XP_064663757.1">
    <property type="nucleotide sequence ID" value="XM_064797523.1"/>
</dbReference>
<feature type="compositionally biased region" description="Acidic residues" evidence="1">
    <location>
        <begin position="63"/>
        <end position="73"/>
    </location>
</feature>
<evidence type="ECO:0000313" key="2">
    <source>
        <dbReference type="EMBL" id="KAK5175119.1"/>
    </source>
</evidence>
<dbReference type="AlphaFoldDB" id="A0AAV9PPZ9"/>
<evidence type="ECO:0000256" key="1">
    <source>
        <dbReference type="SAM" id="MobiDB-lite"/>
    </source>
</evidence>
<proteinExistence type="predicted"/>
<dbReference type="EMBL" id="JAVRRT010000001">
    <property type="protein sequence ID" value="KAK5175119.1"/>
    <property type="molecule type" value="Genomic_DNA"/>
</dbReference>
<protein>
    <submittedName>
        <fullName evidence="2">Uncharacterized protein</fullName>
    </submittedName>
</protein>
<sequence length="79" mass="8349">MWTATKLASLDLETWAGINGRPRAVTMRSNGPKAGGSPKTRRNLELLNAAHLPVVEQSGIDGDGFEASDELDDALASSL</sequence>
<feature type="region of interest" description="Disordered" evidence="1">
    <location>
        <begin position="59"/>
        <end position="79"/>
    </location>
</feature>
<dbReference type="Proteomes" id="UP001337655">
    <property type="component" value="Unassembled WGS sequence"/>
</dbReference>
<name>A0AAV9PPZ9_9PEZI</name>
<accession>A0AAV9PPZ9</accession>
<comment type="caution">
    <text evidence="2">The sequence shown here is derived from an EMBL/GenBank/DDBJ whole genome shotgun (WGS) entry which is preliminary data.</text>
</comment>
<keyword evidence="3" id="KW-1185">Reference proteome</keyword>